<dbReference type="GO" id="GO:0046718">
    <property type="term" value="P:symbiont entry into host cell"/>
    <property type="evidence" value="ECO:0007669"/>
    <property type="project" value="UniProtKB-KW"/>
</dbReference>
<accession>A0A0F9IBH1</accession>
<comment type="subcellular location">
    <subcellularLocation>
        <location evidence="1">Virion</location>
    </subcellularLocation>
</comment>
<evidence type="ECO:0000256" key="1">
    <source>
        <dbReference type="ARBA" id="ARBA00004328"/>
    </source>
</evidence>
<protein>
    <submittedName>
        <fullName evidence="7">Uncharacterized protein</fullName>
    </submittedName>
</protein>
<keyword evidence="3" id="KW-1188">Viral release from host cell</keyword>
<evidence type="ECO:0000256" key="4">
    <source>
        <dbReference type="ARBA" id="ARBA00022844"/>
    </source>
</evidence>
<name>A0A0F9IBH1_9ZZZZ</name>
<evidence type="ECO:0000313" key="7">
    <source>
        <dbReference type="EMBL" id="KKL84727.1"/>
    </source>
</evidence>
<dbReference type="GO" id="GO:0044423">
    <property type="term" value="C:virion component"/>
    <property type="evidence" value="ECO:0007669"/>
    <property type="project" value="UniProtKB-KW"/>
</dbReference>
<proteinExistence type="predicted"/>
<evidence type="ECO:0000256" key="5">
    <source>
        <dbReference type="ARBA" id="ARBA00023219"/>
    </source>
</evidence>
<gene>
    <name evidence="7" type="ORF">LCGC14_1961880</name>
</gene>
<keyword evidence="5" id="KW-0231">Viral genome packaging</keyword>
<keyword evidence="4" id="KW-0946">Virion</keyword>
<sequence length="134" mass="15610">MTPKQIIRRVDRLRSDRANWESYWHDLAHFCIPRKAFITRERISGEKLDFHRLFDNEAIRDLQIMAAGFASHLTNPSSPWFTMATRNRALMDIKEVKVWFNEVTEEIRATFDGSNSDETLQEFYLDAGGLGTGN</sequence>
<evidence type="ECO:0000256" key="2">
    <source>
        <dbReference type="ARBA" id="ARBA00022595"/>
    </source>
</evidence>
<comment type="caution">
    <text evidence="7">The sequence shown here is derived from an EMBL/GenBank/DDBJ whole genome shotgun (WGS) entry which is preliminary data.</text>
</comment>
<dbReference type="AlphaFoldDB" id="A0A0F9IBH1"/>
<organism evidence="7">
    <name type="scientific">marine sediment metagenome</name>
    <dbReference type="NCBI Taxonomy" id="412755"/>
    <lineage>
        <taxon>unclassified sequences</taxon>
        <taxon>metagenomes</taxon>
        <taxon>ecological metagenomes</taxon>
    </lineage>
</organism>
<dbReference type="EMBL" id="LAZR01021622">
    <property type="protein sequence ID" value="KKL84727.1"/>
    <property type="molecule type" value="Genomic_DNA"/>
</dbReference>
<evidence type="ECO:0000256" key="6">
    <source>
        <dbReference type="ARBA" id="ARBA00023296"/>
    </source>
</evidence>
<reference evidence="7" key="1">
    <citation type="journal article" date="2015" name="Nature">
        <title>Complex archaea that bridge the gap between prokaryotes and eukaryotes.</title>
        <authorList>
            <person name="Spang A."/>
            <person name="Saw J.H."/>
            <person name="Jorgensen S.L."/>
            <person name="Zaremba-Niedzwiedzka K."/>
            <person name="Martijn J."/>
            <person name="Lind A.E."/>
            <person name="van Eijk R."/>
            <person name="Schleper C."/>
            <person name="Guy L."/>
            <person name="Ettema T.J."/>
        </authorList>
    </citation>
    <scope>NUCLEOTIDE SEQUENCE</scope>
</reference>
<keyword evidence="6" id="KW-1160">Virus entry into host cell</keyword>
<dbReference type="Pfam" id="PF12236">
    <property type="entry name" value="Head-tail_con"/>
    <property type="match status" value="1"/>
</dbReference>
<keyword evidence="2" id="KW-1162">Viral penetration into host cytoplasm</keyword>
<dbReference type="InterPro" id="IPR020991">
    <property type="entry name" value="Connector_podovirus"/>
</dbReference>
<evidence type="ECO:0000256" key="3">
    <source>
        <dbReference type="ARBA" id="ARBA00022612"/>
    </source>
</evidence>
<feature type="non-terminal residue" evidence="7">
    <location>
        <position position="134"/>
    </location>
</feature>